<evidence type="ECO:0000313" key="1">
    <source>
        <dbReference type="EMBL" id="EPE29895.1"/>
    </source>
</evidence>
<dbReference type="EMBL" id="KE145367">
    <property type="protein sequence ID" value="EPE29895.1"/>
    <property type="molecule type" value="Genomic_DNA"/>
</dbReference>
<dbReference type="KEGG" id="glz:GLAREA_01055"/>
<organism evidence="1 2">
    <name type="scientific">Glarea lozoyensis (strain ATCC 20868 / MF5171)</name>
    <dbReference type="NCBI Taxonomy" id="1116229"/>
    <lineage>
        <taxon>Eukaryota</taxon>
        <taxon>Fungi</taxon>
        <taxon>Dikarya</taxon>
        <taxon>Ascomycota</taxon>
        <taxon>Pezizomycotina</taxon>
        <taxon>Leotiomycetes</taxon>
        <taxon>Helotiales</taxon>
        <taxon>Helotiaceae</taxon>
        <taxon>Glarea</taxon>
    </lineage>
</organism>
<evidence type="ECO:0000313" key="2">
    <source>
        <dbReference type="Proteomes" id="UP000016922"/>
    </source>
</evidence>
<accession>S3CW95</accession>
<sequence>MMQKQIKSDKTKTTLSTSAYQLLLLIQSTITWQKTKANGKAKWVLDPAYLKIGSRSFACAMIDISVGIKKNSLAL</sequence>
<reference evidence="1 2" key="1">
    <citation type="journal article" date="2013" name="BMC Genomics">
        <title>Genomics-driven discovery of the pneumocandin biosynthetic gene cluster in the fungus Glarea lozoyensis.</title>
        <authorList>
            <person name="Chen L."/>
            <person name="Yue Q."/>
            <person name="Zhang X."/>
            <person name="Xiang M."/>
            <person name="Wang C."/>
            <person name="Li S."/>
            <person name="Che Y."/>
            <person name="Ortiz-Lopez F.J."/>
            <person name="Bills G.F."/>
            <person name="Liu X."/>
            <person name="An Z."/>
        </authorList>
    </citation>
    <scope>NUCLEOTIDE SEQUENCE [LARGE SCALE GENOMIC DNA]</scope>
    <source>
        <strain evidence="2">ATCC 20868 / MF5171</strain>
    </source>
</reference>
<protein>
    <submittedName>
        <fullName evidence="1">Uncharacterized protein</fullName>
    </submittedName>
</protein>
<dbReference type="GeneID" id="19460113"/>
<dbReference type="Proteomes" id="UP000016922">
    <property type="component" value="Unassembled WGS sequence"/>
</dbReference>
<dbReference type="RefSeq" id="XP_008084004.1">
    <property type="nucleotide sequence ID" value="XM_008085813.1"/>
</dbReference>
<name>S3CW95_GLAL2</name>
<gene>
    <name evidence="1" type="ORF">GLAREA_01055</name>
</gene>
<dbReference type="HOGENOM" id="CLU_2671273_0_0_1"/>
<proteinExistence type="predicted"/>
<keyword evidence="2" id="KW-1185">Reference proteome</keyword>
<dbReference type="AlphaFoldDB" id="S3CW95"/>